<proteinExistence type="predicted"/>
<accession>A0A806FFZ3</accession>
<sequence length="35" mass="3874">MIPLRVRRLDSGGARVYVHPYAPATPASRLGRILI</sequence>
<dbReference type="AlphaFoldDB" id="A0A806FFZ3"/>
<dbReference type="KEGG" id="bnm:BALAC2494_01986"/>
<gene>
    <name evidence="1" type="ORF">BALAC2494_01986</name>
</gene>
<protein>
    <submittedName>
        <fullName evidence="1">Uncharacterized protein</fullName>
    </submittedName>
</protein>
<reference evidence="1 2" key="1">
    <citation type="journal article" date="2011" name="J. Bacteriol.">
        <title>Genome Sequence of the Probiotic Strain Bifidobacterium animalis subsp. lactis CNCM I-2494.</title>
        <authorList>
            <person name="Chervaux C."/>
            <person name="Grimaldi C."/>
            <person name="Bolotin A."/>
            <person name="Quinquis B."/>
            <person name="Legrain-Raspaud S."/>
            <person name="van Hylckama Vlieg J.E."/>
            <person name="Denariaz G."/>
            <person name="Smokvina T."/>
        </authorList>
    </citation>
    <scope>NUCLEOTIDE SEQUENCE [LARGE SCALE GENOMIC DNA]</scope>
    <source>
        <strain evidence="1 2">CNCM I-2494</strain>
    </source>
</reference>
<organism evidence="1 2">
    <name type="scientific">Bifidobacterium animalis subsp. lactis CNCM I-2494</name>
    <dbReference type="NCBI Taxonomy" id="1042403"/>
    <lineage>
        <taxon>Bacteria</taxon>
        <taxon>Bacillati</taxon>
        <taxon>Actinomycetota</taxon>
        <taxon>Actinomycetes</taxon>
        <taxon>Bifidobacteriales</taxon>
        <taxon>Bifidobacteriaceae</taxon>
        <taxon>Bifidobacterium</taxon>
    </lineage>
</organism>
<dbReference type="EMBL" id="CP002915">
    <property type="protein sequence ID" value="AEK29647.1"/>
    <property type="molecule type" value="Genomic_DNA"/>
</dbReference>
<dbReference type="Proteomes" id="UP000008394">
    <property type="component" value="Chromosome"/>
</dbReference>
<name>A0A806FFZ3_BIFAN</name>
<evidence type="ECO:0000313" key="2">
    <source>
        <dbReference type="Proteomes" id="UP000008394"/>
    </source>
</evidence>
<evidence type="ECO:0000313" key="1">
    <source>
        <dbReference type="EMBL" id="AEK29647.1"/>
    </source>
</evidence>